<organism evidence="3 4">
    <name type="scientific">Planktothrix paucivesiculata PCC 9631</name>
    <dbReference type="NCBI Taxonomy" id="671071"/>
    <lineage>
        <taxon>Bacteria</taxon>
        <taxon>Bacillati</taxon>
        <taxon>Cyanobacteriota</taxon>
        <taxon>Cyanophyceae</taxon>
        <taxon>Oscillatoriophycideae</taxon>
        <taxon>Oscillatoriales</taxon>
        <taxon>Microcoleaceae</taxon>
        <taxon>Planktothrix</taxon>
    </lineage>
</organism>
<dbReference type="EMBL" id="CZCS02000008">
    <property type="protein sequence ID" value="VXD12143.1"/>
    <property type="molecule type" value="Genomic_DNA"/>
</dbReference>
<dbReference type="Pfam" id="PF24121">
    <property type="entry name" value="Cas8b_N"/>
    <property type="match status" value="1"/>
</dbReference>
<comment type="caution">
    <text evidence="3">The sequence shown here is derived from an EMBL/GenBank/DDBJ whole genome shotgun (WGS) entry which is preliminary data.</text>
</comment>
<proteinExistence type="predicted"/>
<feature type="domain" description="Type I-B CRISPR Cas8b N-terminal" evidence="1">
    <location>
        <begin position="51"/>
        <end position="303"/>
    </location>
</feature>
<name>A0A7Z9BMJ1_9CYAN</name>
<dbReference type="InterPro" id="IPR030928">
    <property type="entry name" value="MYXAN_cmx8"/>
</dbReference>
<sequence length="545" mass="63890">MNEIELHYQLSELPSPQHRAGLAGLILMVKELHRYPDFSEREGVLIELKHESYQATLQINLEGLKALFDFTYQSFENRRWTETKPKEYQEIREIEITDKKTGKTKQIKQYAYDVVVPQGAFLSDFDQSSDDPEQKIWLKLWRDMLWNIIRGVPTTRNPFKLRVNGQSYSKDTEQIWKELQNPQKLTGQTGQYFLGAMASNPENIPIKDQVKYQFLLHFWPFVAQVYCPTILDKDGKRDIAGYVLAIPDIANLKNFCRVFFKVLEARNSKLWRYLPLEAVIDLPQEGALDLLRLLRDHISHEIGDQQIRRTILGVEIIHAEKVGKSGVKIRSISYVEPILTQIDRYQDIIKNYWCPWFRKQRLLNLINSLPESDAPDAPLAELPPWIEFDALLSRIPRKWLEDPYFSHDARQLFEQEVNVKMKKEIRDYAQIVYQVCQSYVLGKLSSKDGLEWDKCKGNPKLEDEYNKKKHKIANEAFLATRSRTESQAFIDYFVSTLYPFVRKEEFTDFAEALFHKTDEIRSLTLLALSSQYPLKRSENDQKPGV</sequence>
<keyword evidence="4" id="KW-1185">Reference proteome</keyword>
<dbReference type="InterPro" id="IPR056201">
    <property type="entry name" value="Cas8b_N"/>
</dbReference>
<gene>
    <name evidence="3" type="ORF">PL9631_1050016</name>
</gene>
<dbReference type="NCBIfam" id="TIGR04413">
    <property type="entry name" value="MYXAN_cmx8"/>
    <property type="match status" value="1"/>
</dbReference>
<accession>A0A7Z9BMJ1</accession>
<dbReference type="Proteomes" id="UP000182190">
    <property type="component" value="Unassembled WGS sequence"/>
</dbReference>
<evidence type="ECO:0000259" key="1">
    <source>
        <dbReference type="Pfam" id="PF24121"/>
    </source>
</evidence>
<feature type="domain" description="Type I-B CRISPR Cas8b C-terminal" evidence="2">
    <location>
        <begin position="311"/>
        <end position="531"/>
    </location>
</feature>
<dbReference type="OrthoDB" id="346140at2"/>
<dbReference type="RefSeq" id="WP_083623605.1">
    <property type="nucleotide sequence ID" value="NZ_LR735026.1"/>
</dbReference>
<evidence type="ECO:0000259" key="2">
    <source>
        <dbReference type="Pfam" id="PF24122"/>
    </source>
</evidence>
<dbReference type="InterPro" id="IPR056202">
    <property type="entry name" value="Cas8b_C"/>
</dbReference>
<dbReference type="Pfam" id="PF24122">
    <property type="entry name" value="Cas8b_C"/>
    <property type="match status" value="1"/>
</dbReference>
<reference evidence="3" key="1">
    <citation type="submission" date="2019-10" db="EMBL/GenBank/DDBJ databases">
        <authorList>
            <consortium name="Genoscope - CEA"/>
            <person name="William W."/>
        </authorList>
    </citation>
    <scope>NUCLEOTIDE SEQUENCE [LARGE SCALE GENOMIC DNA]</scope>
    <source>
        <strain evidence="3">BBR_PRJEB10994</strain>
    </source>
</reference>
<protein>
    <recommendedName>
        <fullName evidence="5">Type I-MYXAN CRISPR-associated protein Cmx8</fullName>
    </recommendedName>
</protein>
<evidence type="ECO:0000313" key="4">
    <source>
        <dbReference type="Proteomes" id="UP000182190"/>
    </source>
</evidence>
<evidence type="ECO:0008006" key="5">
    <source>
        <dbReference type="Google" id="ProtNLM"/>
    </source>
</evidence>
<evidence type="ECO:0000313" key="3">
    <source>
        <dbReference type="EMBL" id="VXD12143.1"/>
    </source>
</evidence>
<dbReference type="AlphaFoldDB" id="A0A7Z9BMJ1"/>